<proteinExistence type="predicted"/>
<name>A0A221KFJ7_VITFI</name>
<dbReference type="AlphaFoldDB" id="A0A221KFJ7"/>
<dbReference type="InterPro" id="IPR009562">
    <property type="entry name" value="DUF1178"/>
</dbReference>
<dbReference type="OrthoDB" id="5295943at2"/>
<evidence type="ECO:0000313" key="3">
    <source>
        <dbReference type="Proteomes" id="UP000199729"/>
    </source>
</evidence>
<sequence>MKVLDLVCAQGHTFEGWFGSEQDYANQQDRGLLTCPVCAEARVTRRPSAPRLNLSTSRREAEVVAAPTAESAAPSPVTPPNPAQVLQRALVQAVQNVLRSTEDVGERFVEEARRIHYGETQARNIRGQATPEQRAELQDEGIEVLTLPVLLEEPSGPVH</sequence>
<dbReference type="Proteomes" id="UP000199729">
    <property type="component" value="Chromosome"/>
</dbReference>
<feature type="region of interest" description="Disordered" evidence="1">
    <location>
        <begin position="49"/>
        <end position="81"/>
    </location>
</feature>
<reference evidence="2 3" key="1">
    <citation type="submission" date="2017-07" db="EMBL/GenBank/DDBJ databases">
        <title>Complete Genome Sequence of the cosmetic ferment Vitreoscilla filiformis (ATCC15551).</title>
        <authorList>
            <person name="Contreras S."/>
            <person name="Sagory-Zalkind P."/>
            <person name="Blanquart H."/>
            <person name="Iltis A."/>
            <person name="Morand S.C."/>
        </authorList>
    </citation>
    <scope>NUCLEOTIDE SEQUENCE [LARGE SCALE GENOMIC DNA]</scope>
    <source>
        <strain evidence="2 3">ATCC 15551</strain>
    </source>
</reference>
<dbReference type="PIRSF" id="PIRSF032131">
    <property type="entry name" value="UCP032131"/>
    <property type="match status" value="1"/>
</dbReference>
<feature type="compositionally biased region" description="Low complexity" evidence="1">
    <location>
        <begin position="63"/>
        <end position="75"/>
    </location>
</feature>
<evidence type="ECO:0000313" key="2">
    <source>
        <dbReference type="EMBL" id="ASM77745.1"/>
    </source>
</evidence>
<protein>
    <submittedName>
        <fullName evidence="2">Uncharacterized protein</fullName>
    </submittedName>
</protein>
<dbReference type="RefSeq" id="WP_089416786.1">
    <property type="nucleotide sequence ID" value="NZ_CP022423.1"/>
</dbReference>
<organism evidence="2 3">
    <name type="scientific">Vitreoscilla filiformis</name>
    <dbReference type="NCBI Taxonomy" id="63"/>
    <lineage>
        <taxon>Bacteria</taxon>
        <taxon>Pseudomonadati</taxon>
        <taxon>Pseudomonadota</taxon>
        <taxon>Betaproteobacteria</taxon>
        <taxon>Neisseriales</taxon>
        <taxon>Neisseriaceae</taxon>
        <taxon>Vitreoscilla</taxon>
    </lineage>
</organism>
<gene>
    <name evidence="2" type="ORF">VITFI_CDS1967</name>
</gene>
<keyword evidence="3" id="KW-1185">Reference proteome</keyword>
<dbReference type="Pfam" id="PF06676">
    <property type="entry name" value="DUF1178"/>
    <property type="match status" value="1"/>
</dbReference>
<dbReference type="EMBL" id="CP022423">
    <property type="protein sequence ID" value="ASM77745.1"/>
    <property type="molecule type" value="Genomic_DNA"/>
</dbReference>
<accession>A0A221KFJ7</accession>
<dbReference type="KEGG" id="vff:VITFI_CDS1967"/>
<evidence type="ECO:0000256" key="1">
    <source>
        <dbReference type="SAM" id="MobiDB-lite"/>
    </source>
</evidence>